<evidence type="ECO:0000256" key="2">
    <source>
        <dbReference type="ARBA" id="ARBA00022491"/>
    </source>
</evidence>
<evidence type="ECO:0000313" key="9">
    <source>
        <dbReference type="Proteomes" id="UP000288607"/>
    </source>
</evidence>
<organism evidence="8 9">
    <name type="scientific">Bifidobacterium callimiconis</name>
    <dbReference type="NCBI Taxonomy" id="2306973"/>
    <lineage>
        <taxon>Bacteria</taxon>
        <taxon>Bacillati</taxon>
        <taxon>Actinomycetota</taxon>
        <taxon>Actinomycetes</taxon>
        <taxon>Bifidobacteriales</taxon>
        <taxon>Bifidobacteriaceae</taxon>
        <taxon>Bifidobacterium</taxon>
    </lineage>
</organism>
<proteinExistence type="predicted"/>
<feature type="domain" description="HTH deoR-type" evidence="7">
    <location>
        <begin position="4"/>
        <end position="59"/>
    </location>
</feature>
<dbReference type="PROSITE" id="PS00894">
    <property type="entry name" value="HTH_DEOR_1"/>
    <property type="match status" value="1"/>
</dbReference>
<dbReference type="Gene3D" id="1.10.10.10">
    <property type="entry name" value="Winged helix-like DNA-binding domain superfamily/Winged helix DNA-binding domain"/>
    <property type="match status" value="1"/>
</dbReference>
<dbReference type="Gene3D" id="3.40.50.1360">
    <property type="match status" value="1"/>
</dbReference>
<keyword evidence="9" id="KW-1185">Reference proteome</keyword>
<dbReference type="SUPFAM" id="SSF46785">
    <property type="entry name" value="Winged helix' DNA-binding domain"/>
    <property type="match status" value="1"/>
</dbReference>
<dbReference type="Proteomes" id="UP000288607">
    <property type="component" value="Unassembled WGS sequence"/>
</dbReference>
<accession>A0A430FCD2</accession>
<dbReference type="InterPro" id="IPR018356">
    <property type="entry name" value="Tscrpt_reg_HTH_DeoR_CS"/>
</dbReference>
<evidence type="ECO:0000256" key="6">
    <source>
        <dbReference type="ARBA" id="ARBA00024937"/>
    </source>
</evidence>
<protein>
    <recommendedName>
        <fullName evidence="1">Lactose phosphotransferase system repressor</fullName>
    </recommendedName>
</protein>
<comment type="caution">
    <text evidence="8">The sequence shown here is derived from an EMBL/GenBank/DDBJ whole genome shotgun (WGS) entry which is preliminary data.</text>
</comment>
<keyword evidence="5" id="KW-0804">Transcription</keyword>
<dbReference type="OrthoDB" id="7688673at2"/>
<dbReference type="InterPro" id="IPR036388">
    <property type="entry name" value="WH-like_DNA-bd_sf"/>
</dbReference>
<keyword evidence="2" id="KW-0678">Repressor</keyword>
<dbReference type="PANTHER" id="PTHR30363:SF4">
    <property type="entry name" value="GLYCEROL-3-PHOSPHATE REGULON REPRESSOR"/>
    <property type="match status" value="1"/>
</dbReference>
<dbReference type="PRINTS" id="PR00037">
    <property type="entry name" value="HTHLACR"/>
</dbReference>
<dbReference type="Pfam" id="PF08220">
    <property type="entry name" value="HTH_DeoR"/>
    <property type="match status" value="1"/>
</dbReference>
<dbReference type="SUPFAM" id="SSF100950">
    <property type="entry name" value="NagB/RpiA/CoA transferase-like"/>
    <property type="match status" value="1"/>
</dbReference>
<dbReference type="InterPro" id="IPR050313">
    <property type="entry name" value="Carb_Metab_HTH_regulators"/>
</dbReference>
<evidence type="ECO:0000259" key="7">
    <source>
        <dbReference type="PROSITE" id="PS51000"/>
    </source>
</evidence>
<dbReference type="InterPro" id="IPR014036">
    <property type="entry name" value="DeoR-like_C"/>
</dbReference>
<dbReference type="GO" id="GO:0003700">
    <property type="term" value="F:DNA-binding transcription factor activity"/>
    <property type="evidence" value="ECO:0007669"/>
    <property type="project" value="InterPro"/>
</dbReference>
<reference evidence="8 9" key="1">
    <citation type="submission" date="2018-09" db="EMBL/GenBank/DDBJ databases">
        <title>Characterization of the phylogenetic diversity of five novel species belonging to the genus Bifidobacterium.</title>
        <authorList>
            <person name="Lugli G.A."/>
            <person name="Duranti S."/>
            <person name="Milani C."/>
        </authorList>
    </citation>
    <scope>NUCLEOTIDE SEQUENCE [LARGE SCALE GENOMIC DNA]</scope>
    <source>
        <strain evidence="8 9">2028B</strain>
    </source>
</reference>
<evidence type="ECO:0000256" key="1">
    <source>
        <dbReference type="ARBA" id="ARBA00021390"/>
    </source>
</evidence>
<evidence type="ECO:0000313" key="8">
    <source>
        <dbReference type="EMBL" id="RSX50499.1"/>
    </source>
</evidence>
<dbReference type="InterPro" id="IPR001034">
    <property type="entry name" value="DeoR_HTH"/>
</dbReference>
<comment type="function">
    <text evidence="6">Repressor of the lactose catabolism operon. Galactose-6-phosphate is the inducer.</text>
</comment>
<dbReference type="SMART" id="SM01134">
    <property type="entry name" value="DeoRC"/>
    <property type="match status" value="1"/>
</dbReference>
<dbReference type="Pfam" id="PF00455">
    <property type="entry name" value="DeoRC"/>
    <property type="match status" value="1"/>
</dbReference>
<keyword evidence="4" id="KW-0238">DNA-binding</keyword>
<dbReference type="SMART" id="SM00420">
    <property type="entry name" value="HTH_DEOR"/>
    <property type="match status" value="1"/>
</dbReference>
<keyword evidence="3" id="KW-0805">Transcription regulation</keyword>
<dbReference type="InterPro" id="IPR036390">
    <property type="entry name" value="WH_DNA-bd_sf"/>
</dbReference>
<gene>
    <name evidence="8" type="ORF">D2E23_1522</name>
</gene>
<dbReference type="PANTHER" id="PTHR30363">
    <property type="entry name" value="HTH-TYPE TRANSCRIPTIONAL REGULATOR SRLR-RELATED"/>
    <property type="match status" value="1"/>
</dbReference>
<dbReference type="EMBL" id="QXGJ01000007">
    <property type="protein sequence ID" value="RSX50499.1"/>
    <property type="molecule type" value="Genomic_DNA"/>
</dbReference>
<dbReference type="InterPro" id="IPR037171">
    <property type="entry name" value="NagB/RpiA_transferase-like"/>
</dbReference>
<evidence type="ECO:0000256" key="5">
    <source>
        <dbReference type="ARBA" id="ARBA00023163"/>
    </source>
</evidence>
<sequence length="251" mass="27327">MAAAEKRMNRILELIAERKRVEVAVIADELGVSQVTIRKDLNELESRGVIRREHGCAMLHSADDVEGRLAYHYEEKLRIARRAAECVSDGDVVMIESGSCCALLAAELVTTKRDLTIFTNSAFIAGYVRGKSSSRIMLLGGLYQQDSQVMVGPMLERCMSGLYVDLLFVGADGYAPGLGFSNRDYMRAQAVRDMASHAGRVIVTTESEKFAKRSTVPLDFGDRACMVVTDASVGPEVSKGLADAGIQLVTV</sequence>
<dbReference type="GO" id="GO:0003677">
    <property type="term" value="F:DNA binding"/>
    <property type="evidence" value="ECO:0007669"/>
    <property type="project" value="UniProtKB-KW"/>
</dbReference>
<dbReference type="AlphaFoldDB" id="A0A430FCD2"/>
<dbReference type="PROSITE" id="PS51000">
    <property type="entry name" value="HTH_DEOR_2"/>
    <property type="match status" value="1"/>
</dbReference>
<dbReference type="RefSeq" id="WP_126030367.1">
    <property type="nucleotide sequence ID" value="NZ_JAFEJY010000005.1"/>
</dbReference>
<name>A0A430FCD2_9BIFI</name>
<evidence type="ECO:0000256" key="3">
    <source>
        <dbReference type="ARBA" id="ARBA00023015"/>
    </source>
</evidence>
<evidence type="ECO:0000256" key="4">
    <source>
        <dbReference type="ARBA" id="ARBA00023125"/>
    </source>
</evidence>